<organism evidence="2 3">
    <name type="scientific">Actinoplanes regularis</name>
    <dbReference type="NCBI Taxonomy" id="52697"/>
    <lineage>
        <taxon>Bacteria</taxon>
        <taxon>Bacillati</taxon>
        <taxon>Actinomycetota</taxon>
        <taxon>Actinomycetes</taxon>
        <taxon>Micromonosporales</taxon>
        <taxon>Micromonosporaceae</taxon>
        <taxon>Actinoplanes</taxon>
    </lineage>
</organism>
<dbReference type="EMBL" id="FZNR01000033">
    <property type="protein sequence ID" value="SNT01627.1"/>
    <property type="molecule type" value="Genomic_DNA"/>
</dbReference>
<dbReference type="PROSITE" id="PS50995">
    <property type="entry name" value="HTH_MARR_2"/>
    <property type="match status" value="1"/>
</dbReference>
<evidence type="ECO:0000313" key="3">
    <source>
        <dbReference type="Proteomes" id="UP000198415"/>
    </source>
</evidence>
<dbReference type="Pfam" id="PF01047">
    <property type="entry name" value="MarR"/>
    <property type="match status" value="1"/>
</dbReference>
<dbReference type="PANTHER" id="PTHR39515">
    <property type="entry name" value="CONSERVED PROTEIN"/>
    <property type="match status" value="1"/>
</dbReference>
<dbReference type="SUPFAM" id="SSF46785">
    <property type="entry name" value="Winged helix' DNA-binding domain"/>
    <property type="match status" value="1"/>
</dbReference>
<proteinExistence type="predicted"/>
<dbReference type="InterPro" id="IPR036390">
    <property type="entry name" value="WH_DNA-bd_sf"/>
</dbReference>
<dbReference type="InterPro" id="IPR036388">
    <property type="entry name" value="WH-like_DNA-bd_sf"/>
</dbReference>
<dbReference type="SMART" id="SM00347">
    <property type="entry name" value="HTH_MARR"/>
    <property type="match status" value="1"/>
</dbReference>
<sequence length="136" mass="15226">METESLHEAFWAVSRRMREHAKREMEPWGIAPSQFRALSALMTDGEMRLSALAERLRIAARSATEVVDDLERRGLAERRPDPADRRATLVALTEQGRTTGAEIRAARSAAGERLFATLDESDRAALARILRQLAGR</sequence>
<evidence type="ECO:0000259" key="1">
    <source>
        <dbReference type="PROSITE" id="PS50995"/>
    </source>
</evidence>
<dbReference type="GO" id="GO:0003700">
    <property type="term" value="F:DNA-binding transcription factor activity"/>
    <property type="evidence" value="ECO:0007669"/>
    <property type="project" value="InterPro"/>
</dbReference>
<dbReference type="GO" id="GO:0003677">
    <property type="term" value="F:DNA binding"/>
    <property type="evidence" value="ECO:0007669"/>
    <property type="project" value="UniProtKB-KW"/>
</dbReference>
<dbReference type="InterPro" id="IPR052526">
    <property type="entry name" value="HTH-type_Bedaq_tolerance"/>
</dbReference>
<dbReference type="Proteomes" id="UP000198415">
    <property type="component" value="Unassembled WGS sequence"/>
</dbReference>
<evidence type="ECO:0000313" key="2">
    <source>
        <dbReference type="EMBL" id="SNT01627.1"/>
    </source>
</evidence>
<dbReference type="PANTHER" id="PTHR39515:SF2">
    <property type="entry name" value="HTH-TYPE TRANSCRIPTIONAL REGULATOR RV0880"/>
    <property type="match status" value="1"/>
</dbReference>
<accession>A0A239J6Z1</accession>
<dbReference type="Gene3D" id="1.10.10.10">
    <property type="entry name" value="Winged helix-like DNA-binding domain superfamily/Winged helix DNA-binding domain"/>
    <property type="match status" value="1"/>
</dbReference>
<protein>
    <submittedName>
        <fullName evidence="2">DNA-binding transcriptional regulator, MarR family</fullName>
    </submittedName>
</protein>
<keyword evidence="2" id="KW-0238">DNA-binding</keyword>
<dbReference type="PRINTS" id="PR00598">
    <property type="entry name" value="HTHMARR"/>
</dbReference>
<keyword evidence="3" id="KW-1185">Reference proteome</keyword>
<name>A0A239J6Z1_9ACTN</name>
<dbReference type="AlphaFoldDB" id="A0A239J6Z1"/>
<gene>
    <name evidence="2" type="ORF">SAMN06264365_13326</name>
</gene>
<dbReference type="RefSeq" id="WP_373872019.1">
    <property type="nucleotide sequence ID" value="NZ_BOMU01000114.1"/>
</dbReference>
<dbReference type="InterPro" id="IPR000835">
    <property type="entry name" value="HTH_MarR-typ"/>
</dbReference>
<reference evidence="2 3" key="1">
    <citation type="submission" date="2017-06" db="EMBL/GenBank/DDBJ databases">
        <authorList>
            <person name="Kim H.J."/>
            <person name="Triplett B.A."/>
        </authorList>
    </citation>
    <scope>NUCLEOTIDE SEQUENCE [LARGE SCALE GENOMIC DNA]</scope>
    <source>
        <strain evidence="2 3">DSM 43151</strain>
    </source>
</reference>
<feature type="domain" description="HTH marR-type" evidence="1">
    <location>
        <begin position="3"/>
        <end position="135"/>
    </location>
</feature>